<dbReference type="CDD" id="cd00093">
    <property type="entry name" value="HTH_XRE"/>
    <property type="match status" value="1"/>
</dbReference>
<dbReference type="RefSeq" id="WP_013253343.1">
    <property type="nucleotide sequence ID" value="NC_014364.1"/>
</dbReference>
<proteinExistence type="predicted"/>
<dbReference type="CDD" id="cd02209">
    <property type="entry name" value="cupin_XRE_C"/>
    <property type="match status" value="1"/>
</dbReference>
<dbReference type="Pfam" id="PF01381">
    <property type="entry name" value="HTH_3"/>
    <property type="match status" value="1"/>
</dbReference>
<sequence>MGDDVDVAKVNLTLGSRIRAQRNKHNMKISELAELTGLTSSTISQVERALISPSIATLKKICDAMNIPISFLFDGVEENDSQSEENVVTQDTTQADIPSHLKMFTSVNLMGLSPVVHKENRKFLSPGPGIRFYLLNPNLAGPIELIYNEYDPGTSTGPLPYAHPGSECGLILSGELVVEIRGESYRLTEGDSITFNSSEPHMKRNESDTMCTCIWANTPPWF</sequence>
<gene>
    <name evidence="3" type="ordered locus">Spirs_0744</name>
</gene>
<dbReference type="Pfam" id="PF07883">
    <property type="entry name" value="Cupin_2"/>
    <property type="match status" value="1"/>
</dbReference>
<dbReference type="InterPro" id="IPR011051">
    <property type="entry name" value="RmlC_Cupin_sf"/>
</dbReference>
<evidence type="ECO:0000259" key="2">
    <source>
        <dbReference type="PROSITE" id="PS50943"/>
    </source>
</evidence>
<dbReference type="HOGENOM" id="CLU_085376_1_2_12"/>
<dbReference type="Gene3D" id="1.10.260.40">
    <property type="entry name" value="lambda repressor-like DNA-binding domains"/>
    <property type="match status" value="1"/>
</dbReference>
<dbReference type="Gene3D" id="2.60.120.10">
    <property type="entry name" value="Jelly Rolls"/>
    <property type="match status" value="1"/>
</dbReference>
<evidence type="ECO:0000256" key="1">
    <source>
        <dbReference type="ARBA" id="ARBA00023125"/>
    </source>
</evidence>
<dbReference type="SMART" id="SM00530">
    <property type="entry name" value="HTH_XRE"/>
    <property type="match status" value="1"/>
</dbReference>
<dbReference type="InterPro" id="IPR050807">
    <property type="entry name" value="TransReg_Diox_bact_type"/>
</dbReference>
<dbReference type="AlphaFoldDB" id="E1RBZ9"/>
<dbReference type="STRING" id="573413.Spirs_0744"/>
<dbReference type="GO" id="GO:0005829">
    <property type="term" value="C:cytosol"/>
    <property type="evidence" value="ECO:0007669"/>
    <property type="project" value="TreeGrafter"/>
</dbReference>
<dbReference type="InterPro" id="IPR013096">
    <property type="entry name" value="Cupin_2"/>
</dbReference>
<name>E1RBZ9_SEDSS</name>
<dbReference type="InterPro" id="IPR010982">
    <property type="entry name" value="Lambda_DNA-bd_dom_sf"/>
</dbReference>
<protein>
    <submittedName>
        <fullName evidence="3">Transcriptional regulator, XRE family</fullName>
    </submittedName>
</protein>
<dbReference type="InterPro" id="IPR001387">
    <property type="entry name" value="Cro/C1-type_HTH"/>
</dbReference>
<dbReference type="GO" id="GO:0003700">
    <property type="term" value="F:DNA-binding transcription factor activity"/>
    <property type="evidence" value="ECO:0007669"/>
    <property type="project" value="TreeGrafter"/>
</dbReference>
<evidence type="ECO:0000313" key="3">
    <source>
        <dbReference type="EMBL" id="ADK79879.1"/>
    </source>
</evidence>
<dbReference type="PANTHER" id="PTHR46797:SF2">
    <property type="entry name" value="TRANSCRIPTIONAL REGULATOR"/>
    <property type="match status" value="1"/>
</dbReference>
<organism evidence="3 4">
    <name type="scientific">Sediminispirochaeta smaragdinae (strain DSM 11293 / JCM 15392 / SEBR 4228)</name>
    <name type="common">Spirochaeta smaragdinae</name>
    <dbReference type="NCBI Taxonomy" id="573413"/>
    <lineage>
        <taxon>Bacteria</taxon>
        <taxon>Pseudomonadati</taxon>
        <taxon>Spirochaetota</taxon>
        <taxon>Spirochaetia</taxon>
        <taxon>Spirochaetales</taxon>
        <taxon>Spirochaetaceae</taxon>
        <taxon>Sediminispirochaeta</taxon>
    </lineage>
</organism>
<dbReference type="InterPro" id="IPR014710">
    <property type="entry name" value="RmlC-like_jellyroll"/>
</dbReference>
<keyword evidence="4" id="KW-1185">Reference proteome</keyword>
<dbReference type="OrthoDB" id="9814553at2"/>
<dbReference type="SUPFAM" id="SSF47413">
    <property type="entry name" value="lambda repressor-like DNA-binding domains"/>
    <property type="match status" value="1"/>
</dbReference>
<dbReference type="SUPFAM" id="SSF51182">
    <property type="entry name" value="RmlC-like cupins"/>
    <property type="match status" value="1"/>
</dbReference>
<dbReference type="KEGG" id="ssm:Spirs_0744"/>
<feature type="domain" description="HTH cro/C1-type" evidence="2">
    <location>
        <begin position="18"/>
        <end position="72"/>
    </location>
</feature>
<dbReference type="Proteomes" id="UP000002318">
    <property type="component" value="Chromosome"/>
</dbReference>
<dbReference type="EMBL" id="CP002116">
    <property type="protein sequence ID" value="ADK79879.1"/>
    <property type="molecule type" value="Genomic_DNA"/>
</dbReference>
<dbReference type="GO" id="GO:0003677">
    <property type="term" value="F:DNA binding"/>
    <property type="evidence" value="ECO:0007669"/>
    <property type="project" value="UniProtKB-KW"/>
</dbReference>
<dbReference type="PANTHER" id="PTHR46797">
    <property type="entry name" value="HTH-TYPE TRANSCRIPTIONAL REGULATOR"/>
    <property type="match status" value="1"/>
</dbReference>
<reference evidence="3 4" key="1">
    <citation type="journal article" date="2010" name="Stand. Genomic Sci.">
        <title>Complete genome sequence of Spirochaeta smaragdinae type strain (SEBR 4228).</title>
        <authorList>
            <person name="Mavromatis K."/>
            <person name="Yasawong M."/>
            <person name="Chertkov O."/>
            <person name="Lapidus A."/>
            <person name="Lucas S."/>
            <person name="Nolan M."/>
            <person name="Del Rio T.G."/>
            <person name="Tice H."/>
            <person name="Cheng J.F."/>
            <person name="Pitluck S."/>
            <person name="Liolios K."/>
            <person name="Ivanova N."/>
            <person name="Tapia R."/>
            <person name="Han C."/>
            <person name="Bruce D."/>
            <person name="Goodwin L."/>
            <person name="Pati A."/>
            <person name="Chen A."/>
            <person name="Palaniappan K."/>
            <person name="Land M."/>
            <person name="Hauser L."/>
            <person name="Chang Y.J."/>
            <person name="Jeffries C.D."/>
            <person name="Detter J.C."/>
            <person name="Rohde M."/>
            <person name="Brambilla E."/>
            <person name="Spring S."/>
            <person name="Goker M."/>
            <person name="Sikorski J."/>
            <person name="Woyke T."/>
            <person name="Bristow J."/>
            <person name="Eisen J.A."/>
            <person name="Markowitz V."/>
            <person name="Hugenholtz P."/>
            <person name="Klenk H.P."/>
            <person name="Kyrpides N.C."/>
        </authorList>
    </citation>
    <scope>NUCLEOTIDE SEQUENCE [LARGE SCALE GENOMIC DNA]</scope>
    <source>
        <strain evidence="4">DSM 11293 / JCM 15392 / SEBR 4228</strain>
    </source>
</reference>
<keyword evidence="1" id="KW-0238">DNA-binding</keyword>
<accession>E1RBZ9</accession>
<evidence type="ECO:0000313" key="4">
    <source>
        <dbReference type="Proteomes" id="UP000002318"/>
    </source>
</evidence>
<dbReference type="eggNOG" id="COG1396">
    <property type="taxonomic scope" value="Bacteria"/>
</dbReference>
<dbReference type="PROSITE" id="PS50943">
    <property type="entry name" value="HTH_CROC1"/>
    <property type="match status" value="1"/>
</dbReference>
<dbReference type="eggNOG" id="COG1917">
    <property type="taxonomic scope" value="Bacteria"/>
</dbReference>